<comment type="caution">
    <text evidence="1">The sequence shown here is derived from an EMBL/GenBank/DDBJ whole genome shotgun (WGS) entry which is preliminary data.</text>
</comment>
<dbReference type="SUPFAM" id="SSF53383">
    <property type="entry name" value="PLP-dependent transferases"/>
    <property type="match status" value="1"/>
</dbReference>
<dbReference type="RefSeq" id="WP_125039550.1">
    <property type="nucleotide sequence ID" value="NZ_BHWB01000001.1"/>
</dbReference>
<dbReference type="InterPro" id="IPR015424">
    <property type="entry name" value="PyrdxlP-dep_Trfase"/>
</dbReference>
<keyword evidence="2" id="KW-1185">Reference proteome</keyword>
<protein>
    <recommendedName>
        <fullName evidence="3">LPS biosynthesis protein</fullName>
    </recommendedName>
</protein>
<reference evidence="1 2" key="1">
    <citation type="submission" date="2018-10" db="EMBL/GenBank/DDBJ databases">
        <title>Draft Genome Sequence of Bacteroides sp. KCTC 15687.</title>
        <authorList>
            <person name="Yu S.Y."/>
            <person name="Kim J.S."/>
            <person name="Oh B.S."/>
            <person name="Park S.H."/>
            <person name="Kang S.W."/>
            <person name="Park J.E."/>
            <person name="Choi S.H."/>
            <person name="Han K.I."/>
            <person name="Lee K.C."/>
            <person name="Eom M.K."/>
            <person name="Suh M.K."/>
            <person name="Lee D.H."/>
            <person name="Yoon H."/>
            <person name="Kim B."/>
            <person name="Yang S.J."/>
            <person name="Lee J.S."/>
            <person name="Lee J.H."/>
        </authorList>
    </citation>
    <scope>NUCLEOTIDE SEQUENCE [LARGE SCALE GENOMIC DNA]</scope>
    <source>
        <strain evidence="1 2">KCTC 15687</strain>
    </source>
</reference>
<organism evidence="1 2">
    <name type="scientific">Bacteroides faecalis</name>
    <dbReference type="NCBI Taxonomy" id="2447885"/>
    <lineage>
        <taxon>Bacteria</taxon>
        <taxon>Pseudomonadati</taxon>
        <taxon>Bacteroidota</taxon>
        <taxon>Bacteroidia</taxon>
        <taxon>Bacteroidales</taxon>
        <taxon>Bacteroidaceae</taxon>
        <taxon>Bacteroides</taxon>
    </lineage>
</organism>
<dbReference type="EMBL" id="BHWB01000001">
    <property type="protein sequence ID" value="GCB33128.1"/>
    <property type="molecule type" value="Genomic_DNA"/>
</dbReference>
<gene>
    <name evidence="1" type="ORF">KGMB02408_00730</name>
</gene>
<sequence length="315" mass="37689">MKPIGGYFELEFREGEHYHKNAIKLSTARQCLEYILLARKYKKVNIPYYTCDVLLEPIKKLGVEYNFYHINEMLEPIFDKVLDKDEALLYTNYFGLKQNTILSLSKQYKNLIVDNAQAFFSSPVKHTDTFYSARKFFGVPDGAYLYTDYPLDKKFPPYAPNLHTKHLVGRLVHTAEMYYNDYRESECAFSNMEIHSMSILSEHILKALDYQQIIQRRRENYMILSHHLNNLNKIKFNISDTDDVPMVYPFWNDKVNLRHSLISQKIFIPKYWQCVFEWTTAQDIETEFTERLYPIPIDQRYKEKEMNYIIDHILE</sequence>
<accession>A0A401LNL8</accession>
<evidence type="ECO:0008006" key="3">
    <source>
        <dbReference type="Google" id="ProtNLM"/>
    </source>
</evidence>
<dbReference type="Proteomes" id="UP000288079">
    <property type="component" value="Unassembled WGS sequence"/>
</dbReference>
<name>A0A401LNL8_9BACE</name>
<evidence type="ECO:0000313" key="2">
    <source>
        <dbReference type="Proteomes" id="UP000288079"/>
    </source>
</evidence>
<dbReference type="OrthoDB" id="8955051at2"/>
<evidence type="ECO:0000313" key="1">
    <source>
        <dbReference type="EMBL" id="GCB33128.1"/>
    </source>
</evidence>
<dbReference type="AlphaFoldDB" id="A0A401LNL8"/>
<proteinExistence type="predicted"/>